<evidence type="ECO:0000313" key="4">
    <source>
        <dbReference type="Proteomes" id="UP001152797"/>
    </source>
</evidence>
<comment type="caution">
    <text evidence="2">The sequence shown here is derived from an EMBL/GenBank/DDBJ whole genome shotgun (WGS) entry which is preliminary data.</text>
</comment>
<dbReference type="AlphaFoldDB" id="A0A9P1GHD3"/>
<dbReference type="OrthoDB" id="443538at2759"/>
<dbReference type="EMBL" id="CAMXCT020005779">
    <property type="protein sequence ID" value="CAL1166633.1"/>
    <property type="molecule type" value="Genomic_DNA"/>
</dbReference>
<gene>
    <name evidence="2" type="ORF">C1SCF055_LOCUS38248</name>
</gene>
<organism evidence="2">
    <name type="scientific">Cladocopium goreaui</name>
    <dbReference type="NCBI Taxonomy" id="2562237"/>
    <lineage>
        <taxon>Eukaryota</taxon>
        <taxon>Sar</taxon>
        <taxon>Alveolata</taxon>
        <taxon>Dinophyceae</taxon>
        <taxon>Suessiales</taxon>
        <taxon>Symbiodiniaceae</taxon>
        <taxon>Cladocopium</taxon>
    </lineage>
</organism>
<evidence type="ECO:0000313" key="2">
    <source>
        <dbReference type="EMBL" id="CAI4013258.1"/>
    </source>
</evidence>
<keyword evidence="4" id="KW-1185">Reference proteome</keyword>
<dbReference type="EMBL" id="CAMXCT030005779">
    <property type="protein sequence ID" value="CAL4800570.1"/>
    <property type="molecule type" value="Genomic_DNA"/>
</dbReference>
<accession>A0A9P1GHD3</accession>
<dbReference type="Proteomes" id="UP001152797">
    <property type="component" value="Unassembled WGS sequence"/>
</dbReference>
<protein>
    <submittedName>
        <fullName evidence="2">Uncharacterized protein</fullName>
    </submittedName>
</protein>
<evidence type="ECO:0000313" key="3">
    <source>
        <dbReference type="EMBL" id="CAL4800570.1"/>
    </source>
</evidence>
<reference evidence="3 4" key="2">
    <citation type="submission" date="2024-05" db="EMBL/GenBank/DDBJ databases">
        <authorList>
            <person name="Chen Y."/>
            <person name="Shah S."/>
            <person name="Dougan E. K."/>
            <person name="Thang M."/>
            <person name="Chan C."/>
        </authorList>
    </citation>
    <scope>NUCLEOTIDE SEQUENCE [LARGE SCALE GENOMIC DNA]</scope>
</reference>
<name>A0A9P1GHD3_9DINO</name>
<evidence type="ECO:0000256" key="1">
    <source>
        <dbReference type="SAM" id="MobiDB-lite"/>
    </source>
</evidence>
<reference evidence="2" key="1">
    <citation type="submission" date="2022-10" db="EMBL/GenBank/DDBJ databases">
        <authorList>
            <person name="Chen Y."/>
            <person name="Dougan E. K."/>
            <person name="Chan C."/>
            <person name="Rhodes N."/>
            <person name="Thang M."/>
        </authorList>
    </citation>
    <scope>NUCLEOTIDE SEQUENCE</scope>
</reference>
<dbReference type="EMBL" id="CAMXCT010005779">
    <property type="protein sequence ID" value="CAI4013258.1"/>
    <property type="molecule type" value="Genomic_DNA"/>
</dbReference>
<proteinExistence type="predicted"/>
<feature type="region of interest" description="Disordered" evidence="1">
    <location>
        <begin position="48"/>
        <end position="117"/>
    </location>
</feature>
<sequence>MRFDAASAMLYLSTPQEVTELLSLRAGPAPGFVHRNALELVVLTRQAPTPVSSPKEVPTEPEPSSSPPLTGWTRLTALRPSAPPPGNLHLPPSAEPNTEPKEPESSPDASLGGGEFTQKRCPTEVEMSVTGDVQFQIDISKICFLKEQHFRDDMAAPVPQVMDQKVDTEIAAPAQVSMMEDPQHGAYSRYESLGQAHPSSGDSMFSKLFCVTASIGDVAGEVMVGEETKFCCIQSQVFCGFDGGSKCPQANGGCFMFKPELVCEGSAKLFCIKAGFTGQKCGVPPPKGASHRVLSEGSLWRLLNAPGRDCSRRSALRPLKIMLHTARRRKDLMSWADLAMPGDARKHAMGCPNGYQ</sequence>